<organism evidence="3 4">
    <name type="scientific">Microbacterium jejuense</name>
    <dbReference type="NCBI Taxonomy" id="1263637"/>
    <lineage>
        <taxon>Bacteria</taxon>
        <taxon>Bacillati</taxon>
        <taxon>Actinomycetota</taxon>
        <taxon>Actinomycetes</taxon>
        <taxon>Micrococcales</taxon>
        <taxon>Microbacteriaceae</taxon>
        <taxon>Microbacterium</taxon>
    </lineage>
</organism>
<dbReference type="SUPFAM" id="SSF49785">
    <property type="entry name" value="Galactose-binding domain-like"/>
    <property type="match status" value="1"/>
</dbReference>
<sequence>MRLRSVPATDRPWRRRGAAAYAVTRVRRAVRPPIVVTPLGPEVRKLEDVAIPMRDGTILRANVYLPRDGGPVPALLCAHPYGKDALPRSRGRGWRINPQFRILRQTGPVRISDETSWEAPDPAQWVPRGYAVVNLDLRGAGRSDGVGSLLSDAEAQDVYDATEWIARQDWCSGGVGMLGVSYLAISQYKAAALRPPHLRAIVPWEGFTDAYDDFFYPGGVREVGFSRLWTTVMRRSTRMSPDLGREAAARPDDDAWWRSLAPDLARIQTPMLVCGSFSDANLHTRGSFRAFAETSSADRHLYTHRTGKWAAFYSQEAMAVQQAFLDAHLKGIPADLPRVRLEVRDRGDRIHDVRHEQSWPPRGRLLTLHLRADGRLSPSPAEAEASLEFPSRRRAARFSWTFADDTEVTGEVRLRLWVSAASDGPVSLFAGLSKWTGGEFVPFEGSYGFGRDLVTTGFGRAVVGRQPREVEITLAPSATFFRAGDEMRLHVGGRQLSPRNPLWGGFPALYRSSRRVQIRLHSGPEHAQVLELPVADRGR</sequence>
<evidence type="ECO:0000259" key="2">
    <source>
        <dbReference type="SMART" id="SM00939"/>
    </source>
</evidence>
<dbReference type="InterPro" id="IPR050585">
    <property type="entry name" value="Xaa-Pro_dipeptidyl-ppase/CocE"/>
</dbReference>
<dbReference type="GO" id="GO:0016787">
    <property type="term" value="F:hydrolase activity"/>
    <property type="evidence" value="ECO:0007669"/>
    <property type="project" value="UniProtKB-KW"/>
</dbReference>
<evidence type="ECO:0000313" key="4">
    <source>
        <dbReference type="Proteomes" id="UP001196843"/>
    </source>
</evidence>
<evidence type="ECO:0000256" key="1">
    <source>
        <dbReference type="ARBA" id="ARBA00022801"/>
    </source>
</evidence>
<reference evidence="3 4" key="1">
    <citation type="journal article" date="2021" name="MBio">
        <title>Poor Competitiveness of Bradyrhizobium in Pigeon Pea Root Colonization in Indian Soils.</title>
        <authorList>
            <person name="Chalasani D."/>
            <person name="Basu A."/>
            <person name="Pullabhotla S.V.S.R.N."/>
            <person name="Jorrin B."/>
            <person name="Neal A.L."/>
            <person name="Poole P.S."/>
            <person name="Podile A.R."/>
            <person name="Tkacz A."/>
        </authorList>
    </citation>
    <scope>NUCLEOTIDE SEQUENCE [LARGE SCALE GENOMIC DNA]</scope>
    <source>
        <strain evidence="3 4">HU14</strain>
    </source>
</reference>
<dbReference type="InterPro" id="IPR029058">
    <property type="entry name" value="AB_hydrolase_fold"/>
</dbReference>
<accession>A0ABS7HUJ9</accession>
<dbReference type="Proteomes" id="UP001196843">
    <property type="component" value="Unassembled WGS sequence"/>
</dbReference>
<feature type="domain" description="Xaa-Pro dipeptidyl-peptidase C-terminal" evidence="2">
    <location>
        <begin position="322"/>
        <end position="531"/>
    </location>
</feature>
<protein>
    <submittedName>
        <fullName evidence="3">CocE/NonD family hydrolase</fullName>
    </submittedName>
</protein>
<dbReference type="Pfam" id="PF08530">
    <property type="entry name" value="PepX_C"/>
    <property type="match status" value="1"/>
</dbReference>
<comment type="caution">
    <text evidence="3">The sequence shown here is derived from an EMBL/GenBank/DDBJ whole genome shotgun (WGS) entry which is preliminary data.</text>
</comment>
<dbReference type="Pfam" id="PF02129">
    <property type="entry name" value="Peptidase_S15"/>
    <property type="match status" value="1"/>
</dbReference>
<keyword evidence="4" id="KW-1185">Reference proteome</keyword>
<dbReference type="Gene3D" id="1.10.3020.20">
    <property type="match status" value="1"/>
</dbReference>
<dbReference type="EMBL" id="JAEUAW010000024">
    <property type="protein sequence ID" value="MBW9095694.1"/>
    <property type="molecule type" value="Genomic_DNA"/>
</dbReference>
<dbReference type="SUPFAM" id="SSF53474">
    <property type="entry name" value="alpha/beta-Hydrolases"/>
    <property type="match status" value="1"/>
</dbReference>
<dbReference type="NCBIfam" id="TIGR00976">
    <property type="entry name" value="CocE_NonD"/>
    <property type="match status" value="2"/>
</dbReference>
<dbReference type="InterPro" id="IPR013736">
    <property type="entry name" value="Xaa-Pro_dipept_C"/>
</dbReference>
<keyword evidence="1 3" id="KW-0378">Hydrolase</keyword>
<evidence type="ECO:0000313" key="3">
    <source>
        <dbReference type="EMBL" id="MBW9095694.1"/>
    </source>
</evidence>
<dbReference type="InterPro" id="IPR008979">
    <property type="entry name" value="Galactose-bd-like_sf"/>
</dbReference>
<dbReference type="PANTHER" id="PTHR43056">
    <property type="entry name" value="PEPTIDASE S9 PROLYL OLIGOPEPTIDASE"/>
    <property type="match status" value="1"/>
</dbReference>
<name>A0ABS7HUJ9_9MICO</name>
<gene>
    <name evidence="3" type="ORF">JNB62_18600</name>
</gene>
<dbReference type="InterPro" id="IPR005674">
    <property type="entry name" value="CocE/Ser_esterase"/>
</dbReference>
<proteinExistence type="predicted"/>
<dbReference type="RefSeq" id="WP_220302374.1">
    <property type="nucleotide sequence ID" value="NZ_JAEUAW010000024.1"/>
</dbReference>
<dbReference type="SMART" id="SM00939">
    <property type="entry name" value="PepX_C"/>
    <property type="match status" value="1"/>
</dbReference>
<dbReference type="Gene3D" id="3.40.50.1820">
    <property type="entry name" value="alpha/beta hydrolase"/>
    <property type="match status" value="1"/>
</dbReference>
<dbReference type="Gene3D" id="2.60.120.260">
    <property type="entry name" value="Galactose-binding domain-like"/>
    <property type="match status" value="1"/>
</dbReference>
<dbReference type="InterPro" id="IPR000383">
    <property type="entry name" value="Xaa-Pro-like_dom"/>
</dbReference>
<dbReference type="PANTHER" id="PTHR43056:SF10">
    <property type="entry name" value="COCE_NOND FAMILY, PUTATIVE (AFU_ORTHOLOGUE AFUA_7G00600)-RELATED"/>
    <property type="match status" value="1"/>
</dbReference>